<dbReference type="GO" id="GO:0005759">
    <property type="term" value="C:mitochondrial matrix"/>
    <property type="evidence" value="ECO:0007669"/>
    <property type="project" value="Ensembl"/>
</dbReference>
<dbReference type="AlphaFoldDB" id="A0A674ITV0"/>
<dbReference type="Proteomes" id="UP000472274">
    <property type="component" value="Unplaced"/>
</dbReference>
<keyword evidence="3" id="KW-1185">Reference proteome</keyword>
<dbReference type="PANTHER" id="PTHR13333">
    <property type="entry name" value="M-AAA PROTEASE-INTERACTING PROTEIN 1, MITOCHONDRIAL"/>
    <property type="match status" value="1"/>
</dbReference>
<organism evidence="2 3">
    <name type="scientific">Terrapene triunguis</name>
    <name type="common">Three-toed box turtle</name>
    <dbReference type="NCBI Taxonomy" id="2587831"/>
    <lineage>
        <taxon>Eukaryota</taxon>
        <taxon>Metazoa</taxon>
        <taxon>Chordata</taxon>
        <taxon>Craniata</taxon>
        <taxon>Vertebrata</taxon>
        <taxon>Euteleostomi</taxon>
        <taxon>Archelosauria</taxon>
        <taxon>Testudinata</taxon>
        <taxon>Testudines</taxon>
        <taxon>Cryptodira</taxon>
        <taxon>Durocryptodira</taxon>
        <taxon>Testudinoidea</taxon>
        <taxon>Emydidae</taxon>
        <taxon>Terrapene</taxon>
    </lineage>
</organism>
<dbReference type="GO" id="GO:0005743">
    <property type="term" value="C:mitochondrial inner membrane"/>
    <property type="evidence" value="ECO:0007669"/>
    <property type="project" value="TreeGrafter"/>
</dbReference>
<reference evidence="2" key="2">
    <citation type="submission" date="2025-09" db="UniProtKB">
        <authorList>
            <consortium name="Ensembl"/>
        </authorList>
    </citation>
    <scope>IDENTIFICATION</scope>
</reference>
<name>A0A674ITV0_9SAUR</name>
<accession>A0A674ITV0</accession>
<dbReference type="GeneTree" id="ENSGT00390000004145"/>
<evidence type="ECO:0000313" key="3">
    <source>
        <dbReference type="Proteomes" id="UP000472274"/>
    </source>
</evidence>
<gene>
    <name evidence="2" type="primary">MAIP1</name>
</gene>
<dbReference type="GO" id="GO:0051560">
    <property type="term" value="P:mitochondrial calcium ion homeostasis"/>
    <property type="evidence" value="ECO:0007669"/>
    <property type="project" value="Ensembl"/>
</dbReference>
<dbReference type="PANTHER" id="PTHR13333:SF5">
    <property type="entry name" value="M-AAA PROTEASE-INTERACTING PROTEIN 1, MITOCHONDRIAL"/>
    <property type="match status" value="1"/>
</dbReference>
<dbReference type="GO" id="GO:0043022">
    <property type="term" value="F:ribosome binding"/>
    <property type="evidence" value="ECO:0007669"/>
    <property type="project" value="TreeGrafter"/>
</dbReference>
<sequence>MSCRKRSLPTPLCRATGPTGCAMAAAHPGRLRLTHTLPRETRLARPAAPAAGAPRVAPFAPALGPDPPRGLATQARSGPACRQGTVLAAGRGTRGCPARSGPVSRAGPFPRAPGGAGRLAKMALPSGLWRCPGPVRAFSTRLLAPTARPGWAGLKPRGPVALSGARPPARFCASDEHSQRGGPPGPGGGRSVVVVVIPNPFIWVRTRLHCFFIRAFFDQEFSIEEFTRGAKQAFALVSKLLSQCKLDLLEEFVSKEVLQVLEEKLSSLSENHRNALAADMDEIMYTTEGDVDISFDNSGRKFVSILMRFWYLTSADLPDEAPDGTKVFHVVIGDKTVKETKHIRTANYEFQREFTQGVKADWTITRIEHPKLLE</sequence>
<dbReference type="GO" id="GO:0032979">
    <property type="term" value="P:protein insertion into mitochondrial inner membrane from matrix"/>
    <property type="evidence" value="ECO:0007669"/>
    <property type="project" value="TreeGrafter"/>
</dbReference>
<feature type="compositionally biased region" description="Low complexity" evidence="1">
    <location>
        <begin position="46"/>
        <end position="62"/>
    </location>
</feature>
<dbReference type="Ensembl" id="ENSTMTT00000013392.1">
    <property type="protein sequence ID" value="ENSTMTP00000012946.1"/>
    <property type="gene ID" value="ENSTMTG00000009374.1"/>
</dbReference>
<feature type="region of interest" description="Disordered" evidence="1">
    <location>
        <begin position="46"/>
        <end position="114"/>
    </location>
</feature>
<reference evidence="2" key="1">
    <citation type="submission" date="2025-08" db="UniProtKB">
        <authorList>
            <consortium name="Ensembl"/>
        </authorList>
    </citation>
    <scope>IDENTIFICATION</scope>
</reference>
<dbReference type="GO" id="GO:0036444">
    <property type="term" value="P:calcium import into the mitochondrion"/>
    <property type="evidence" value="ECO:0007669"/>
    <property type="project" value="Ensembl"/>
</dbReference>
<evidence type="ECO:0000256" key="1">
    <source>
        <dbReference type="SAM" id="MobiDB-lite"/>
    </source>
</evidence>
<proteinExistence type="predicted"/>
<evidence type="ECO:0000313" key="2">
    <source>
        <dbReference type="Ensembl" id="ENSTMTP00000012946.1"/>
    </source>
</evidence>
<dbReference type="InParanoid" id="A0A674ITV0"/>
<protein>
    <submittedName>
        <fullName evidence="2">Matrix AAA peptidase interacting protein 1</fullName>
    </submittedName>
</protein>